<dbReference type="SMART" id="SM00386">
    <property type="entry name" value="HAT"/>
    <property type="match status" value="5"/>
</dbReference>
<feature type="zinc finger region" description="C3H1-type" evidence="1">
    <location>
        <begin position="1247"/>
        <end position="1273"/>
    </location>
</feature>
<feature type="coiled-coil region" evidence="2">
    <location>
        <begin position="991"/>
        <end position="1018"/>
    </location>
</feature>
<feature type="compositionally biased region" description="Polar residues" evidence="3">
    <location>
        <begin position="422"/>
        <end position="431"/>
    </location>
</feature>
<feature type="compositionally biased region" description="Acidic residues" evidence="3">
    <location>
        <begin position="12"/>
        <end position="28"/>
    </location>
</feature>
<feature type="compositionally biased region" description="Basic and acidic residues" evidence="3">
    <location>
        <begin position="1361"/>
        <end position="1384"/>
    </location>
</feature>
<dbReference type="Proteomes" id="UP000838412">
    <property type="component" value="Chromosome 18"/>
</dbReference>
<keyword evidence="1" id="KW-0479">Metal-binding</keyword>
<feature type="compositionally biased region" description="Basic and acidic residues" evidence="3">
    <location>
        <begin position="446"/>
        <end position="473"/>
    </location>
</feature>
<feature type="coiled-coil region" evidence="2">
    <location>
        <begin position="853"/>
        <end position="915"/>
    </location>
</feature>
<feature type="region of interest" description="Disordered" evidence="3">
    <location>
        <begin position="1361"/>
        <end position="1387"/>
    </location>
</feature>
<dbReference type="OrthoDB" id="10071835at2759"/>
<dbReference type="GO" id="GO:0005634">
    <property type="term" value="C:nucleus"/>
    <property type="evidence" value="ECO:0007669"/>
    <property type="project" value="TreeGrafter"/>
</dbReference>
<dbReference type="EMBL" id="OV696703">
    <property type="protein sequence ID" value="CAH1251112.1"/>
    <property type="molecule type" value="Genomic_DNA"/>
</dbReference>
<feature type="region of interest" description="Disordered" evidence="3">
    <location>
        <begin position="255"/>
        <end position="839"/>
    </location>
</feature>
<feature type="compositionally biased region" description="Basic and acidic residues" evidence="3">
    <location>
        <begin position="801"/>
        <end position="839"/>
    </location>
</feature>
<feature type="compositionally biased region" description="Pro residues" evidence="3">
    <location>
        <begin position="45"/>
        <end position="56"/>
    </location>
</feature>
<feature type="compositionally biased region" description="Polar residues" evidence="3">
    <location>
        <begin position="645"/>
        <end position="667"/>
    </location>
</feature>
<dbReference type="PANTHER" id="PTHR21563:SF3">
    <property type="entry name" value="ZINC FINGER C3H1 DOMAIN-CONTAINING PROTEIN"/>
    <property type="match status" value="1"/>
</dbReference>
<dbReference type="PROSITE" id="PS50103">
    <property type="entry name" value="ZF_C3H1"/>
    <property type="match status" value="1"/>
</dbReference>
<dbReference type="GO" id="GO:0000178">
    <property type="term" value="C:exosome (RNase complex)"/>
    <property type="evidence" value="ECO:0007669"/>
    <property type="project" value="TreeGrafter"/>
</dbReference>
<feature type="compositionally biased region" description="Basic and acidic residues" evidence="3">
    <location>
        <begin position="1070"/>
        <end position="1081"/>
    </location>
</feature>
<dbReference type="InterPro" id="IPR019607">
    <property type="entry name" value="Putative_zinc-finger_domain"/>
</dbReference>
<name>A0A8K0EHE8_BRALA</name>
<feature type="compositionally biased region" description="Basic and acidic residues" evidence="3">
    <location>
        <begin position="354"/>
        <end position="363"/>
    </location>
</feature>
<evidence type="ECO:0000256" key="1">
    <source>
        <dbReference type="PROSITE-ProRule" id="PRU00723"/>
    </source>
</evidence>
<dbReference type="Gene3D" id="1.25.40.10">
    <property type="entry name" value="Tetratricopeptide repeat domain"/>
    <property type="match status" value="3"/>
</dbReference>
<feature type="region of interest" description="Disordered" evidence="3">
    <location>
        <begin position="962"/>
        <end position="990"/>
    </location>
</feature>
<feature type="compositionally biased region" description="Basic and acidic residues" evidence="3">
    <location>
        <begin position="314"/>
        <end position="331"/>
    </location>
</feature>
<feature type="compositionally biased region" description="Acidic residues" evidence="3">
    <location>
        <begin position="682"/>
        <end position="691"/>
    </location>
</feature>
<reference evidence="5" key="1">
    <citation type="submission" date="2022-01" db="EMBL/GenBank/DDBJ databases">
        <authorList>
            <person name="Braso-Vives M."/>
        </authorList>
    </citation>
    <scope>NUCLEOTIDE SEQUENCE</scope>
</reference>
<feature type="region of interest" description="Disordered" evidence="3">
    <location>
        <begin position="1"/>
        <end position="243"/>
    </location>
</feature>
<keyword evidence="6" id="KW-1185">Reference proteome</keyword>
<dbReference type="PANTHER" id="PTHR21563">
    <property type="entry name" value="ZINC FINGER C3H1 DOMAIN-CONTAINING PROTEIN"/>
    <property type="match status" value="1"/>
</dbReference>
<feature type="compositionally biased region" description="Basic and acidic residues" evidence="3">
    <location>
        <begin position="255"/>
        <end position="297"/>
    </location>
</feature>
<dbReference type="Pfam" id="PF10650">
    <property type="entry name" value="zf-C3H1"/>
    <property type="match status" value="1"/>
</dbReference>
<evidence type="ECO:0000313" key="6">
    <source>
        <dbReference type="Proteomes" id="UP000838412"/>
    </source>
</evidence>
<feature type="compositionally biased region" description="Basic and acidic residues" evidence="3">
    <location>
        <begin position="482"/>
        <end position="515"/>
    </location>
</feature>
<keyword evidence="1" id="KW-0863">Zinc-finger</keyword>
<protein>
    <submittedName>
        <fullName evidence="5">ZFC3H1 protein</fullName>
    </submittedName>
</protein>
<feature type="compositionally biased region" description="Basic and acidic residues" evidence="3">
    <location>
        <begin position="737"/>
        <end position="762"/>
    </location>
</feature>
<feature type="compositionally biased region" description="Basic and acidic residues" evidence="3">
    <location>
        <begin position="155"/>
        <end position="168"/>
    </location>
</feature>
<feature type="compositionally biased region" description="Polar residues" evidence="3">
    <location>
        <begin position="789"/>
        <end position="800"/>
    </location>
</feature>
<feature type="domain" description="C3H1-type" evidence="4">
    <location>
        <begin position="1247"/>
        <end position="1273"/>
    </location>
</feature>
<evidence type="ECO:0000313" key="5">
    <source>
        <dbReference type="EMBL" id="CAH1251112.1"/>
    </source>
</evidence>
<feature type="compositionally biased region" description="Low complexity" evidence="3">
    <location>
        <begin position="767"/>
        <end position="779"/>
    </location>
</feature>
<feature type="compositionally biased region" description="Polar residues" evidence="3">
    <location>
        <begin position="979"/>
        <end position="990"/>
    </location>
</feature>
<feature type="compositionally biased region" description="Pro residues" evidence="3">
    <location>
        <begin position="563"/>
        <end position="588"/>
    </location>
</feature>
<feature type="region of interest" description="Disordered" evidence="3">
    <location>
        <begin position="1057"/>
        <end position="1138"/>
    </location>
</feature>
<organism evidence="5 6">
    <name type="scientific">Branchiostoma lanceolatum</name>
    <name type="common">Common lancelet</name>
    <name type="synonym">Amphioxus lanceolatum</name>
    <dbReference type="NCBI Taxonomy" id="7740"/>
    <lineage>
        <taxon>Eukaryota</taxon>
        <taxon>Metazoa</taxon>
        <taxon>Chordata</taxon>
        <taxon>Cephalochordata</taxon>
        <taxon>Leptocardii</taxon>
        <taxon>Amphioxiformes</taxon>
        <taxon>Branchiostomatidae</taxon>
        <taxon>Branchiostoma</taxon>
    </lineage>
</organism>
<dbReference type="InterPro" id="IPR039278">
    <property type="entry name" value="Red1"/>
</dbReference>
<feature type="compositionally biased region" description="Basic and acidic residues" evidence="3">
    <location>
        <begin position="1"/>
        <end position="10"/>
    </location>
</feature>
<keyword evidence="1" id="KW-0862">Zinc</keyword>
<feature type="compositionally biased region" description="Basic and acidic residues" evidence="3">
    <location>
        <begin position="1108"/>
        <end position="1117"/>
    </location>
</feature>
<dbReference type="InterPro" id="IPR000571">
    <property type="entry name" value="Znf_CCCH"/>
</dbReference>
<sequence length="2051" mass="231567">MDLEDDKGSSIEEGEVLEEGEIDDDDENVERTVSFLGNVRRDGFGPPPDDFPPAPGPLRVDFRQRYDPHGPRGDTGFHPPRNAPDPPGEWRFRELLSRRGRGFGPEGVSFHGAMNLGGNLGPPPPHHMGRGKGFRGRGRGRGMQRGGRGGQKNFEPPREPREPREGTRRSSRLRNRPDHPLQEAEPWLPWMKKYFGPNKPDMGLSATPRDVGMTMTSMSSLSSEGPLRRQDQQQDTGEQYSDLLQNYRRIRSQLEEIERKEKLEKMGIREWDLDKYTREEKTSRDTSPKGEGQESKAKGRSRSRSKSGSSKASSKSEPKQEADAPKEKKEGEDEDDDEELMELQLRLIALESAAKARRDKTDSEDGQAEVDGGKEQSPEGKDTTLKLEQDKVTAGSLPKKNVTKSGARKSDQSKPPAVPPRQLTTSPFNMNRRQSKRKRGRPSKRKRDEIRLMQKWKEGEEERERTRRTEAARIRNLGNHAEQYKRFMEFVTEARDGSPHPKQEEERRRRSRSAERATSARPSPAAPLPTELQDNYEEVSMDVDSNDESPEGVLKKETFLFPGLPPDLPFVPPLPLEAPPEVPPPPEPTDLIGEDQDEEEDDDDEDLEALRGEVFKSLVSRRALKETPSPREGSPFEGNSPGRDPQQTQAPSYTVRRQQPPRLQQTIPMIPVHGPVVINLGDDSDESDEDEGAKPAGSSWLDDMLKAARRDADAAKAKPSPPPKKATPVPKTPEALIKLDLEKQQEYRRLKEEIARRERSRLEGSQPSSAAASPSVSEVETGEDDAPLTDTTSQEGQTPQDKPHLKDGSLPKIDESESGDVKTEEEKGEDFSKEEELRQRLLEKNAAEWEGRVEKHSDSVRKDQRLLDELSRQVSIKEGTVRAAQVKVQKLKEQLQAAEKILSGSRALVKRLQDQTITVQQRLDRKQATQRQLVEGLNKARIAAGKSPSSVDLEEITVTLKRKQPLPSEEKGNKKAKTQRTAQQRMSPQSIVLEKERLQRLEREYAEKIRQLKEAMESKTPRVDKEAVKVEVGKENLQPTNVLQPVVDYTQDKISLSYGGSAKASSSNVEVEKEHATEEKSKRRKSLLELNPSTKPQLLSPDRRRRSSERLRPRTQESESSQDAQSESAATSEEKTLNVRLPAGQEMETLRRLQTEKEKKLPSTCSPSNVQFLKEFSVLETPVCKDLDLRFDPVTSGPTDQSDDLLPLPLRPYSSCLLNFRSYRFNPYFRTKSKLPLTSATFGHKVNPQQVVCRFHLTGTCNDGDCRWQHLADAMLTGDEVYQDLLSYHLPLVGVTETTEPDKCQQAIVSFVEKTCAPNKDKMSENDQCLLLVSQVNEHANHVPPHTTFLHPRVWRPAQARRRELREEESGEGEDRKFGKDVLRKTSPPSEDLEFRYFISEGETFESLEAAALKDPQNSDLWIGLAHKYLKTGASDENSRLDQALNVLSRGLEANQCSEALWLQYLELYSRRSGQDEALEMCQQAVEFAPSYRIWWKYLSLQDTIEAKDSVCCQILEFLRSPEFSGEAESRSHSLLETLLYRTQLGVVSGQRSRALQILQDALKQTKDTPRPLTCDLTPEDRVLCWLCFINLQEFHTLPPHMWDPADSNPGRIVCKEPFLMSWSEERGVTTPRDSLLSHFQDALRACSSKTQAAQENTLVCLPLYRNLVLMERVSNKVSSARGVCKRLLKACPGSVPLCLLLADVEARHGTNQDTLNVLQDAASRHERSAEVHLALAKCLLTQGDKESALGALVNCVEAFFNIKDSSEDHSPQRLYSKLLGQPLPLGYTAPPYADGVDHSTVRGEQLYLYLNYSLLLDLQGDSAGSAEVYESAICSLTNTSDVQTVWMEYLKHHLSRLQSGQDKMAATKTLRELTNRCLVSMPTSFPRQHSQGHWQDYSFHNKVIDLFVGCLEKGQRSTAYENFLRMMPNNVNLNLRAVEHAFATDDLQLARSLLATVSKEQPLCVGLWQLAVHLHLQDGNINKVSRLYKQATRLLPHHAPLWKDYILFEAVYGGKEDRVNTIISRCRQQGVNVEEYLSTIFKTSSTSSKS</sequence>
<gene>
    <name evidence="5" type="primary">ZFC3H1</name>
    <name evidence="5" type="ORF">BLAG_LOCUS11597</name>
</gene>
<feature type="compositionally biased region" description="Basic residues" evidence="3">
    <location>
        <begin position="127"/>
        <end position="142"/>
    </location>
</feature>
<dbReference type="InterPro" id="IPR003107">
    <property type="entry name" value="HAT"/>
</dbReference>
<feature type="compositionally biased region" description="Basic and acidic residues" evidence="3">
    <location>
        <begin position="703"/>
        <end position="716"/>
    </location>
</feature>
<dbReference type="GO" id="GO:0006396">
    <property type="term" value="P:RNA processing"/>
    <property type="evidence" value="ECO:0007669"/>
    <property type="project" value="InterPro"/>
</dbReference>
<feature type="compositionally biased region" description="Acidic residues" evidence="3">
    <location>
        <begin position="592"/>
        <end position="607"/>
    </location>
</feature>
<keyword evidence="2" id="KW-0175">Coiled coil</keyword>
<proteinExistence type="predicted"/>
<feature type="compositionally biased region" description="Acidic residues" evidence="3">
    <location>
        <begin position="332"/>
        <end position="341"/>
    </location>
</feature>
<feature type="compositionally biased region" description="Basic and acidic residues" evidence="3">
    <location>
        <begin position="371"/>
        <end position="391"/>
    </location>
</feature>
<evidence type="ECO:0000259" key="4">
    <source>
        <dbReference type="PROSITE" id="PS50103"/>
    </source>
</evidence>
<feature type="compositionally biased region" description="Acidic residues" evidence="3">
    <location>
        <begin position="534"/>
        <end position="550"/>
    </location>
</feature>
<accession>A0A8K0EHE8</accession>
<feature type="compositionally biased region" description="Basic residues" evidence="3">
    <location>
        <begin position="433"/>
        <end position="445"/>
    </location>
</feature>
<evidence type="ECO:0000256" key="3">
    <source>
        <dbReference type="SAM" id="MobiDB-lite"/>
    </source>
</evidence>
<feature type="compositionally biased region" description="Low complexity" evidence="3">
    <location>
        <begin position="213"/>
        <end position="223"/>
    </location>
</feature>
<feature type="compositionally biased region" description="Polar residues" evidence="3">
    <location>
        <begin position="233"/>
        <end position="243"/>
    </location>
</feature>
<feature type="compositionally biased region" description="Basic and acidic residues" evidence="3">
    <location>
        <begin position="60"/>
        <end position="72"/>
    </location>
</feature>
<dbReference type="InterPro" id="IPR011990">
    <property type="entry name" value="TPR-like_helical_dom_sf"/>
</dbReference>
<dbReference type="GO" id="GO:0008270">
    <property type="term" value="F:zinc ion binding"/>
    <property type="evidence" value="ECO:0007669"/>
    <property type="project" value="UniProtKB-KW"/>
</dbReference>
<feature type="compositionally biased region" description="Low complexity" evidence="3">
    <location>
        <begin position="1118"/>
        <end position="1131"/>
    </location>
</feature>
<feature type="compositionally biased region" description="Basic and acidic residues" evidence="3">
    <location>
        <begin position="88"/>
        <end position="97"/>
    </location>
</feature>
<evidence type="ECO:0000256" key="2">
    <source>
        <dbReference type="SAM" id="Coils"/>
    </source>
</evidence>
<dbReference type="SUPFAM" id="SSF48452">
    <property type="entry name" value="TPR-like"/>
    <property type="match status" value="2"/>
</dbReference>